<accession>A0A0E9WEH6</accession>
<evidence type="ECO:0000256" key="1">
    <source>
        <dbReference type="SAM" id="SignalP"/>
    </source>
</evidence>
<feature type="signal peptide" evidence="1">
    <location>
        <begin position="1"/>
        <end position="24"/>
    </location>
</feature>
<proteinExistence type="predicted"/>
<reference evidence="2" key="2">
    <citation type="journal article" date="2015" name="Fish Shellfish Immunol.">
        <title>Early steps in the European eel (Anguilla anguilla)-Vibrio vulnificus interaction in the gills: Role of the RtxA13 toxin.</title>
        <authorList>
            <person name="Callol A."/>
            <person name="Pajuelo D."/>
            <person name="Ebbesson L."/>
            <person name="Teles M."/>
            <person name="MacKenzie S."/>
            <person name="Amaro C."/>
        </authorList>
    </citation>
    <scope>NUCLEOTIDE SEQUENCE</scope>
</reference>
<keyword evidence="1" id="KW-0732">Signal</keyword>
<evidence type="ECO:0008006" key="3">
    <source>
        <dbReference type="Google" id="ProtNLM"/>
    </source>
</evidence>
<evidence type="ECO:0000313" key="2">
    <source>
        <dbReference type="EMBL" id="JAH88779.1"/>
    </source>
</evidence>
<name>A0A0E9WEH6_ANGAN</name>
<sequence>MGSISSPLFIARVCTALFCRCILAAKLSKSAILEMILLKTDEVRRCERTRCQVLFVLCSLVSISNDSASERVIVMPQ</sequence>
<protein>
    <recommendedName>
        <fullName evidence="3">Secreted protein</fullName>
    </recommendedName>
</protein>
<organism evidence="2">
    <name type="scientific">Anguilla anguilla</name>
    <name type="common">European freshwater eel</name>
    <name type="synonym">Muraena anguilla</name>
    <dbReference type="NCBI Taxonomy" id="7936"/>
    <lineage>
        <taxon>Eukaryota</taxon>
        <taxon>Metazoa</taxon>
        <taxon>Chordata</taxon>
        <taxon>Craniata</taxon>
        <taxon>Vertebrata</taxon>
        <taxon>Euteleostomi</taxon>
        <taxon>Actinopterygii</taxon>
        <taxon>Neopterygii</taxon>
        <taxon>Teleostei</taxon>
        <taxon>Anguilliformes</taxon>
        <taxon>Anguillidae</taxon>
        <taxon>Anguilla</taxon>
    </lineage>
</organism>
<dbReference type="AlphaFoldDB" id="A0A0E9WEH6"/>
<dbReference type="EMBL" id="GBXM01019798">
    <property type="protein sequence ID" value="JAH88779.1"/>
    <property type="molecule type" value="Transcribed_RNA"/>
</dbReference>
<reference evidence="2" key="1">
    <citation type="submission" date="2014-11" db="EMBL/GenBank/DDBJ databases">
        <authorList>
            <person name="Amaro Gonzalez C."/>
        </authorList>
    </citation>
    <scope>NUCLEOTIDE SEQUENCE</scope>
</reference>
<feature type="chain" id="PRO_5002434535" description="Secreted protein" evidence="1">
    <location>
        <begin position="25"/>
        <end position="77"/>
    </location>
</feature>